<dbReference type="InterPro" id="IPR029044">
    <property type="entry name" value="Nucleotide-diphossugar_trans"/>
</dbReference>
<dbReference type="InterPro" id="IPR050748">
    <property type="entry name" value="Glycosyltrans_8_dom-fam"/>
</dbReference>
<dbReference type="Gene3D" id="3.90.550.10">
    <property type="entry name" value="Spore Coat Polysaccharide Biosynthesis Protein SpsA, Chain A"/>
    <property type="match status" value="1"/>
</dbReference>
<gene>
    <name evidence="5" type="primary">rfaJ</name>
    <name evidence="5" type="ordered locus">rpr22_CDS465</name>
</gene>
<dbReference type="PANTHER" id="PTHR13778:SF47">
    <property type="entry name" value="LIPOPOLYSACCHARIDE 1,3-GALACTOSYLTRANSFERASE"/>
    <property type="match status" value="1"/>
</dbReference>
<dbReference type="Pfam" id="PF01501">
    <property type="entry name" value="Glyco_transf_8"/>
    <property type="match status" value="1"/>
</dbReference>
<sequence length="517" mass="60707">MPSTNLILFFFIFLMVIVISVFFISNYRMHKNTNCIMDIGTYSYKKFYSTIREDQLNLDLALERLEDIESLNTKDKSRLEKICSFQVEDGMVRLDVAKGYDCLLRFALDKNANLVQQYKAIKNGSYSLDTLYTKTAAFNLATLIISGYKEKVKEIFELKNDDDLLKYYSGYTEDEVPFLKGLISLNIPELTARCLYRLSLIHILGRSSFNEKTIRTDYKLAIKEIQNVIKLTGIKQNNILDIALTINDKYAIHAAAVIASSLLNSDLDSFYRFHIVMDSNDPISQESINKLSSMQYIRDYSIDFTTFPDNILNKALTYKEIKFSNNWPSLVMYRLYFDKIFPNLDSILYLDADIVVLRDLNSLKKIDMNNYIAACSLDTAITYCIHKVQEECKRNVAHSYKNSGIVFLNLKNMREKQYNNILLETLKNSKCDFSFPDQDLLNVAFQNYLYPLSMRWNFCTYFEHQSPYFSYFILHYAGPKPWTTEKEELWKTNHDKLDKITQYYWRYREITPWNSIN</sequence>
<keyword evidence="4" id="KW-0812">Transmembrane</keyword>
<dbReference type="HOGENOM" id="CLU_526640_0_0_5"/>
<dbReference type="GO" id="GO:0046872">
    <property type="term" value="F:metal ion binding"/>
    <property type="evidence" value="ECO:0007669"/>
    <property type="project" value="UniProtKB-KW"/>
</dbReference>
<dbReference type="Proteomes" id="UP000006931">
    <property type="component" value="Chromosome"/>
</dbReference>
<keyword evidence="4" id="KW-0472">Membrane</keyword>
<evidence type="ECO:0000256" key="4">
    <source>
        <dbReference type="SAM" id="Phobius"/>
    </source>
</evidence>
<name>D5AX69_RICPP</name>
<dbReference type="EMBL" id="CP001584">
    <property type="protein sequence ID" value="ADE30008.1"/>
    <property type="molecule type" value="Genomic_DNA"/>
</dbReference>
<proteinExistence type="predicted"/>
<dbReference type="KEGG" id="rpq:rpr22_CDS465"/>
<evidence type="ECO:0000256" key="3">
    <source>
        <dbReference type="ARBA" id="ARBA00022723"/>
    </source>
</evidence>
<keyword evidence="2" id="KW-0808">Transferase</keyword>
<reference evidence="5 6" key="1">
    <citation type="journal article" date="2010" name="Genome Res.">
        <title>Genomic, proteomic, and transcriptomic analysis of virulent and avirulent Rickettsia prowazekii reveals its adaptive mutation capabilities.</title>
        <authorList>
            <person name="Bechah Y."/>
            <person name="El Karkouri K."/>
            <person name="Mediannikov O."/>
            <person name="Leroy Q."/>
            <person name="Pelletier N."/>
            <person name="Robert C."/>
            <person name="Medigue C."/>
            <person name="Mege J.L."/>
            <person name="Raoult D."/>
        </authorList>
    </citation>
    <scope>NUCLEOTIDE SEQUENCE [LARGE SCALE GENOMIC DNA]</scope>
    <source>
        <strain evidence="5 6">Rp22</strain>
    </source>
</reference>
<dbReference type="InterPro" id="IPR002495">
    <property type="entry name" value="Glyco_trans_8"/>
</dbReference>
<dbReference type="PATRIC" id="fig|449216.3.peg.486"/>
<accession>D5AX69</accession>
<keyword evidence="4" id="KW-1133">Transmembrane helix</keyword>
<keyword evidence="3" id="KW-0479">Metal-binding</keyword>
<dbReference type="AlphaFoldDB" id="D5AX69"/>
<evidence type="ECO:0000313" key="5">
    <source>
        <dbReference type="EMBL" id="ADE30008.1"/>
    </source>
</evidence>
<feature type="transmembrane region" description="Helical" evidence="4">
    <location>
        <begin position="6"/>
        <end position="24"/>
    </location>
</feature>
<dbReference type="PANTHER" id="PTHR13778">
    <property type="entry name" value="GLYCOSYLTRANSFERASE 8 DOMAIN-CONTAINING PROTEIN"/>
    <property type="match status" value="1"/>
</dbReference>
<evidence type="ECO:0000313" key="6">
    <source>
        <dbReference type="Proteomes" id="UP000006931"/>
    </source>
</evidence>
<dbReference type="GO" id="GO:0016757">
    <property type="term" value="F:glycosyltransferase activity"/>
    <property type="evidence" value="ECO:0007669"/>
    <property type="project" value="UniProtKB-KW"/>
</dbReference>
<dbReference type="CDD" id="cd04194">
    <property type="entry name" value="GT8_A4GalT_like"/>
    <property type="match status" value="1"/>
</dbReference>
<dbReference type="SUPFAM" id="SSF53448">
    <property type="entry name" value="Nucleotide-diphospho-sugar transferases"/>
    <property type="match status" value="1"/>
</dbReference>
<keyword evidence="1" id="KW-0328">Glycosyltransferase</keyword>
<protein>
    <submittedName>
        <fullName evidence="5">Lipopolysaccharide1,2-glucosyltransferase RfaJ</fullName>
    </submittedName>
</protein>
<organism evidence="5 6">
    <name type="scientific">Rickettsia prowazekii (strain Rp22)</name>
    <dbReference type="NCBI Taxonomy" id="449216"/>
    <lineage>
        <taxon>Bacteria</taxon>
        <taxon>Pseudomonadati</taxon>
        <taxon>Pseudomonadota</taxon>
        <taxon>Alphaproteobacteria</taxon>
        <taxon>Rickettsiales</taxon>
        <taxon>Rickettsiaceae</taxon>
        <taxon>Rickettsieae</taxon>
        <taxon>Rickettsia</taxon>
        <taxon>typhus group</taxon>
    </lineage>
</organism>
<evidence type="ECO:0000256" key="2">
    <source>
        <dbReference type="ARBA" id="ARBA00022679"/>
    </source>
</evidence>
<evidence type="ECO:0000256" key="1">
    <source>
        <dbReference type="ARBA" id="ARBA00022676"/>
    </source>
</evidence>